<gene>
    <name evidence="2" type="ORF">MGWOODY_Tha2671</name>
</gene>
<proteinExistence type="predicted"/>
<feature type="region of interest" description="Disordered" evidence="1">
    <location>
        <begin position="1"/>
        <end position="21"/>
    </location>
</feature>
<accession>A0A160TFP4</accession>
<evidence type="ECO:0000313" key="2">
    <source>
        <dbReference type="EMBL" id="CUS42698.1"/>
    </source>
</evidence>
<dbReference type="Pfam" id="PF12224">
    <property type="entry name" value="Amidoligase_2"/>
    <property type="match status" value="1"/>
</dbReference>
<evidence type="ECO:0008006" key="3">
    <source>
        <dbReference type="Google" id="ProtNLM"/>
    </source>
</evidence>
<organism evidence="2">
    <name type="scientific">hydrothermal vent metagenome</name>
    <dbReference type="NCBI Taxonomy" id="652676"/>
    <lineage>
        <taxon>unclassified sequences</taxon>
        <taxon>metagenomes</taxon>
        <taxon>ecological metagenomes</taxon>
    </lineage>
</organism>
<sequence length="332" mass="37914">MVDINSSGFELPPHPCKENGDPRRVGFELEFSGIDLIQTVDTVERVLNAHISHKTEAEVELTSTEFGKFNIEIDWAYLKSKAAKESGPNEDRTWVDLLSRVAPLLVPIEVVCPPIAVTRLNELLPMVDALREAGAVGTEESFISAYGVHVNVELPDLTAKTLGTYIRAYALLQWWIVDTHKIDIARRISPYIDLYSKAYLRQVLSHPNADMDQIFDDYLEHNPSRNRGLDLLPLLATIDEKRVRSVVDDPRIKARPAFHYRLPDCRIEHSDWSLLVPYNSWLVVEKLANMPEAITELSAEFLSIERQRPLLDISRTEWVETIDQWLKDHALV</sequence>
<dbReference type="EMBL" id="CZQC01000069">
    <property type="protein sequence ID" value="CUS42698.1"/>
    <property type="molecule type" value="Genomic_DNA"/>
</dbReference>
<dbReference type="InterPro" id="IPR022025">
    <property type="entry name" value="Amidoligase_2"/>
</dbReference>
<dbReference type="AlphaFoldDB" id="A0A160TFP4"/>
<protein>
    <recommendedName>
        <fullName evidence="3">Amidoligase enzyme</fullName>
    </recommendedName>
</protein>
<name>A0A160TFP4_9ZZZZ</name>
<reference evidence="2" key="1">
    <citation type="submission" date="2015-10" db="EMBL/GenBank/DDBJ databases">
        <authorList>
            <person name="Gilbert D.G."/>
        </authorList>
    </citation>
    <scope>NUCLEOTIDE SEQUENCE</scope>
</reference>
<evidence type="ECO:0000256" key="1">
    <source>
        <dbReference type="SAM" id="MobiDB-lite"/>
    </source>
</evidence>